<comment type="cofactor">
    <cofactor evidence="1">
        <name>Zn(2+)</name>
        <dbReference type="ChEBI" id="CHEBI:29105"/>
    </cofactor>
</comment>
<dbReference type="GO" id="GO:0004222">
    <property type="term" value="F:metalloendopeptidase activity"/>
    <property type="evidence" value="ECO:0007669"/>
    <property type="project" value="InterPro"/>
</dbReference>
<name>A0A9P5RCV4_9FUNG</name>
<dbReference type="GO" id="GO:0046872">
    <property type="term" value="F:metal ion binding"/>
    <property type="evidence" value="ECO:0007669"/>
    <property type="project" value="UniProtKB-KW"/>
</dbReference>
<dbReference type="AlphaFoldDB" id="A0A9P5RCV4"/>
<dbReference type="InterPro" id="IPR024079">
    <property type="entry name" value="MetalloPept_cat_dom_sf"/>
</dbReference>
<evidence type="ECO:0000313" key="11">
    <source>
        <dbReference type="Proteomes" id="UP000748756"/>
    </source>
</evidence>
<dbReference type="Gene3D" id="1.10.1380.10">
    <property type="entry name" value="Neutral endopeptidase , domain2"/>
    <property type="match status" value="1"/>
</dbReference>
<gene>
    <name evidence="10" type="ORF">BG015_004308</name>
</gene>
<protein>
    <recommendedName>
        <fullName evidence="12">Endothelin-converting enzyme 1</fullName>
    </recommendedName>
</protein>
<dbReference type="PRINTS" id="PR00786">
    <property type="entry name" value="NEPRILYSIN"/>
</dbReference>
<comment type="similarity">
    <text evidence="2">Belongs to the peptidase M13 family.</text>
</comment>
<dbReference type="PROSITE" id="PS51885">
    <property type="entry name" value="NEPRILYSIN"/>
    <property type="match status" value="1"/>
</dbReference>
<evidence type="ECO:0000313" key="10">
    <source>
        <dbReference type="EMBL" id="KAF9128660.1"/>
    </source>
</evidence>
<dbReference type="InterPro" id="IPR018497">
    <property type="entry name" value="Peptidase_M13_C"/>
</dbReference>
<dbReference type="InterPro" id="IPR000718">
    <property type="entry name" value="Peptidase_M13"/>
</dbReference>
<dbReference type="Pfam" id="PF01431">
    <property type="entry name" value="Peptidase_M13"/>
    <property type="match status" value="1"/>
</dbReference>
<dbReference type="InterPro" id="IPR008753">
    <property type="entry name" value="Peptidase_M13_N"/>
</dbReference>
<keyword evidence="6" id="KW-0862">Zinc</keyword>
<accession>A0A9P5RCV4</accession>
<keyword evidence="11" id="KW-1185">Reference proteome</keyword>
<dbReference type="CDD" id="cd08662">
    <property type="entry name" value="M13"/>
    <property type="match status" value="1"/>
</dbReference>
<dbReference type="Gene3D" id="3.40.390.10">
    <property type="entry name" value="Collagenase (Catalytic Domain)"/>
    <property type="match status" value="1"/>
</dbReference>
<dbReference type="Proteomes" id="UP000748756">
    <property type="component" value="Unassembled WGS sequence"/>
</dbReference>
<evidence type="ECO:0000259" key="9">
    <source>
        <dbReference type="Pfam" id="PF05649"/>
    </source>
</evidence>
<evidence type="ECO:0000256" key="6">
    <source>
        <dbReference type="ARBA" id="ARBA00022833"/>
    </source>
</evidence>
<evidence type="ECO:0000256" key="2">
    <source>
        <dbReference type="ARBA" id="ARBA00007357"/>
    </source>
</evidence>
<keyword evidence="5" id="KW-0378">Hydrolase</keyword>
<feature type="domain" description="Peptidase M13 N-terminal" evidence="9">
    <location>
        <begin position="52"/>
        <end position="461"/>
    </location>
</feature>
<evidence type="ECO:0000256" key="3">
    <source>
        <dbReference type="ARBA" id="ARBA00022670"/>
    </source>
</evidence>
<comment type="caution">
    <text evidence="10">The sequence shown here is derived from an EMBL/GenBank/DDBJ whole genome shotgun (WGS) entry which is preliminary data.</text>
</comment>
<evidence type="ECO:0000256" key="4">
    <source>
        <dbReference type="ARBA" id="ARBA00022723"/>
    </source>
</evidence>
<keyword evidence="7" id="KW-0482">Metalloprotease</keyword>
<evidence type="ECO:0008006" key="12">
    <source>
        <dbReference type="Google" id="ProtNLM"/>
    </source>
</evidence>
<proteinExistence type="inferred from homology"/>
<evidence type="ECO:0000256" key="7">
    <source>
        <dbReference type="ARBA" id="ARBA00023049"/>
    </source>
</evidence>
<reference evidence="10" key="1">
    <citation type="journal article" date="2020" name="Fungal Divers.">
        <title>Resolving the Mortierellaceae phylogeny through synthesis of multi-gene phylogenetics and phylogenomics.</title>
        <authorList>
            <person name="Vandepol N."/>
            <person name="Liber J."/>
            <person name="Desiro A."/>
            <person name="Na H."/>
            <person name="Kennedy M."/>
            <person name="Barry K."/>
            <person name="Grigoriev I.V."/>
            <person name="Miller A.N."/>
            <person name="O'Donnell K."/>
            <person name="Stajich J.E."/>
            <person name="Bonito G."/>
        </authorList>
    </citation>
    <scope>NUCLEOTIDE SEQUENCE</scope>
    <source>
        <strain evidence="10">NRRL 6426</strain>
    </source>
</reference>
<dbReference type="GO" id="GO:0016485">
    <property type="term" value="P:protein processing"/>
    <property type="evidence" value="ECO:0007669"/>
    <property type="project" value="TreeGrafter"/>
</dbReference>
<sequence>MTLALIQAEPIPALEERASKTPSLNNKATCMTPQCVNAAKEIMDDMNPKADPCQDFSQFTCGGFYEKRTIAEDQSAFNYFQVLHDKNNDMIREIVEPSLDKSPMPSKNDKAAQSNLQKLQDLYASCIDESAILSAGRKPLLSQISSILSVFPVTNNNSTVTDKAVLAQTLARLSTQGLSGFVSLDVGPDPMDPLIHSLSLSEGGLVLPAKEYYQDPKTIKLYESTIEQMFQIVFGEEDVATRNQTLTDADVKQKWKDVAKAVVGFETQLAAIGTELVDLYDPIKSNNPRTVAQISAATPSIDWPAFIAGVLPAGVINTRPIIVSSPEYLAHLETLLKKTNSQTLRNYFTWLTISSSASNLGFAYRKPLHTLSAILSGISPDTLTPRWKTCVGVINNNLGDMAGHYYIQTAFPGASHASVLSIVDSILQAYSKAFPTLAWLDKPTLSGAMQKLKAIVKLMGYSTNSPDVASSASLQAYFSGLPVSKTDYYANQLQYSIWSARQSMGELNKPVNRKKLPDPPQTVNAFYNPSTNQIVFPAGILQTPFFNVESPEYVNYGGFGVVAGHEVTHGFDNMGHHFDSIGRIHNWWTNATEKAFNEKAQCFVDQYGDFTVKGPDGKDHHVNGQLTLGENIADNGGLKQSFRAWQDRFQSDPTGE</sequence>
<dbReference type="EMBL" id="JAAAUQ010002047">
    <property type="protein sequence ID" value="KAF9128660.1"/>
    <property type="molecule type" value="Genomic_DNA"/>
</dbReference>
<feature type="domain" description="Peptidase M13 C-terminal" evidence="8">
    <location>
        <begin position="524"/>
        <end position="647"/>
    </location>
</feature>
<keyword evidence="4" id="KW-0479">Metal-binding</keyword>
<dbReference type="OrthoDB" id="6475849at2759"/>
<evidence type="ECO:0000256" key="5">
    <source>
        <dbReference type="ARBA" id="ARBA00022801"/>
    </source>
</evidence>
<dbReference type="SUPFAM" id="SSF55486">
    <property type="entry name" value="Metalloproteases ('zincins'), catalytic domain"/>
    <property type="match status" value="1"/>
</dbReference>
<dbReference type="GO" id="GO:0005886">
    <property type="term" value="C:plasma membrane"/>
    <property type="evidence" value="ECO:0007669"/>
    <property type="project" value="TreeGrafter"/>
</dbReference>
<keyword evidence="3" id="KW-0645">Protease</keyword>
<dbReference type="PANTHER" id="PTHR11733:SF167">
    <property type="entry name" value="FI17812P1-RELATED"/>
    <property type="match status" value="1"/>
</dbReference>
<evidence type="ECO:0000256" key="1">
    <source>
        <dbReference type="ARBA" id="ARBA00001947"/>
    </source>
</evidence>
<organism evidence="10 11">
    <name type="scientific">Linnemannia schmuckeri</name>
    <dbReference type="NCBI Taxonomy" id="64567"/>
    <lineage>
        <taxon>Eukaryota</taxon>
        <taxon>Fungi</taxon>
        <taxon>Fungi incertae sedis</taxon>
        <taxon>Mucoromycota</taxon>
        <taxon>Mortierellomycotina</taxon>
        <taxon>Mortierellomycetes</taxon>
        <taxon>Mortierellales</taxon>
        <taxon>Mortierellaceae</taxon>
        <taxon>Linnemannia</taxon>
    </lineage>
</organism>
<evidence type="ECO:0000259" key="8">
    <source>
        <dbReference type="Pfam" id="PF01431"/>
    </source>
</evidence>
<dbReference type="Pfam" id="PF05649">
    <property type="entry name" value="Peptidase_M13_N"/>
    <property type="match status" value="1"/>
</dbReference>
<feature type="non-terminal residue" evidence="10">
    <location>
        <position position="1"/>
    </location>
</feature>
<dbReference type="InterPro" id="IPR042089">
    <property type="entry name" value="Peptidase_M13_dom_2"/>
</dbReference>
<dbReference type="PANTHER" id="PTHR11733">
    <property type="entry name" value="ZINC METALLOPROTEASE FAMILY M13 NEPRILYSIN-RELATED"/>
    <property type="match status" value="1"/>
</dbReference>